<gene>
    <name evidence="1" type="ORF">Vadar_028029</name>
</gene>
<proteinExistence type="predicted"/>
<protein>
    <submittedName>
        <fullName evidence="1">Uncharacterized protein</fullName>
    </submittedName>
</protein>
<evidence type="ECO:0000313" key="2">
    <source>
        <dbReference type="Proteomes" id="UP000828048"/>
    </source>
</evidence>
<sequence length="284" mass="32702">MLSDAAILVVSCFAWYFAGTDYSRTVLMRSFWEDWILLLLLHLVLIFYGVLKNLIAIIAFIKSRCGSRWIHLMLVLYYIELQGCHSSYASPVLYRTTRLSAIANCLFLRSFARHFHNWMLSLGVTFYRGADCCVLVYDVNVMKSFENLNNWREEFLIQPQLSSSYCLMLFNCSKKEGKGIRIPSPHTPKAPRHGPRPPNRVKCTEMRQIAAVLFQESTFPSRNMVPSVLPKPLCKSLVSNRSRVFSMRMSCIRLLLRNQQKLPISNIGDALSTQSESNYITHLN</sequence>
<evidence type="ECO:0000313" key="1">
    <source>
        <dbReference type="EMBL" id="KAH7841295.1"/>
    </source>
</evidence>
<keyword evidence="2" id="KW-1185">Reference proteome</keyword>
<accession>A0ACB7XKM9</accession>
<dbReference type="Proteomes" id="UP000828048">
    <property type="component" value="Chromosome 10"/>
</dbReference>
<dbReference type="EMBL" id="CM037160">
    <property type="protein sequence ID" value="KAH7841295.1"/>
    <property type="molecule type" value="Genomic_DNA"/>
</dbReference>
<reference evidence="1 2" key="1">
    <citation type="journal article" date="2021" name="Hortic Res">
        <title>High-quality reference genome and annotation aids understanding of berry development for evergreen blueberry (Vaccinium darrowii).</title>
        <authorList>
            <person name="Yu J."/>
            <person name="Hulse-Kemp A.M."/>
            <person name="Babiker E."/>
            <person name="Staton M."/>
        </authorList>
    </citation>
    <scope>NUCLEOTIDE SEQUENCE [LARGE SCALE GENOMIC DNA]</scope>
    <source>
        <strain evidence="2">cv. NJ 8807/NJ 8810</strain>
        <tissue evidence="1">Young leaf</tissue>
    </source>
</reference>
<organism evidence="1 2">
    <name type="scientific">Vaccinium darrowii</name>
    <dbReference type="NCBI Taxonomy" id="229202"/>
    <lineage>
        <taxon>Eukaryota</taxon>
        <taxon>Viridiplantae</taxon>
        <taxon>Streptophyta</taxon>
        <taxon>Embryophyta</taxon>
        <taxon>Tracheophyta</taxon>
        <taxon>Spermatophyta</taxon>
        <taxon>Magnoliopsida</taxon>
        <taxon>eudicotyledons</taxon>
        <taxon>Gunneridae</taxon>
        <taxon>Pentapetalae</taxon>
        <taxon>asterids</taxon>
        <taxon>Ericales</taxon>
        <taxon>Ericaceae</taxon>
        <taxon>Vaccinioideae</taxon>
        <taxon>Vaccinieae</taxon>
        <taxon>Vaccinium</taxon>
    </lineage>
</organism>
<name>A0ACB7XKM9_9ERIC</name>
<comment type="caution">
    <text evidence="1">The sequence shown here is derived from an EMBL/GenBank/DDBJ whole genome shotgun (WGS) entry which is preliminary data.</text>
</comment>